<evidence type="ECO:0000259" key="1">
    <source>
        <dbReference type="Pfam" id="PF00535"/>
    </source>
</evidence>
<dbReference type="InterPro" id="IPR001173">
    <property type="entry name" value="Glyco_trans_2-like"/>
</dbReference>
<comment type="caution">
    <text evidence="2">The sequence shown here is derived from an EMBL/GenBank/DDBJ whole genome shotgun (WGS) entry which is preliminary data.</text>
</comment>
<accession>A0ABR8BMQ8</accession>
<dbReference type="PANTHER" id="PTHR22916:SF67">
    <property type="entry name" value="COLANIC ACID BIOSYNTHESIS GLYCOSYL TRANSFERASE WCAE-RELATED"/>
    <property type="match status" value="1"/>
</dbReference>
<sequence length="271" mass="31118">MDITYPKVTIVTVVRNGEKVIEKTIKSVINQNYPNLEYIVVDGDSQDDTKSIILKYSQYISKYISEPDSGIYDAMNKAAKLASGVWINYMNAGDYFYANDSLSSLTEALNSDADVIFAGVKEVLVDDLETRYFHKMPRPIVEIWRYMPICHQATMVRLSCQQEYGFNTSYIWCADHDMLARMYRDSKKFVSQDVLFCVFDCSGGSTREIMLYIKERWKLSKGLVPLYTRLIQYGGEWISCNIWGKLISIIKSFLPTSTIIKLRRLRGTAGI</sequence>
<dbReference type="Gene3D" id="3.90.550.10">
    <property type="entry name" value="Spore Coat Polysaccharide Biosynthesis Protein SpsA, Chain A"/>
    <property type="match status" value="1"/>
</dbReference>
<feature type="domain" description="Glycosyltransferase 2-like" evidence="1">
    <location>
        <begin position="9"/>
        <end position="136"/>
    </location>
</feature>
<dbReference type="EMBL" id="JACJQL010000057">
    <property type="protein sequence ID" value="MBD2254579.1"/>
    <property type="molecule type" value="Genomic_DNA"/>
</dbReference>
<name>A0ABR8BMQ8_9NOSO</name>
<dbReference type="SUPFAM" id="SSF53448">
    <property type="entry name" value="Nucleotide-diphospho-sugar transferases"/>
    <property type="match status" value="1"/>
</dbReference>
<proteinExistence type="predicted"/>
<evidence type="ECO:0000313" key="3">
    <source>
        <dbReference type="Proteomes" id="UP000621307"/>
    </source>
</evidence>
<dbReference type="InterPro" id="IPR029044">
    <property type="entry name" value="Nucleotide-diphossugar_trans"/>
</dbReference>
<organism evidence="2 3">
    <name type="scientific">Nostoc parmelioides FACHB-3921</name>
    <dbReference type="NCBI Taxonomy" id="2692909"/>
    <lineage>
        <taxon>Bacteria</taxon>
        <taxon>Bacillati</taxon>
        <taxon>Cyanobacteriota</taxon>
        <taxon>Cyanophyceae</taxon>
        <taxon>Nostocales</taxon>
        <taxon>Nostocaceae</taxon>
        <taxon>Nostoc</taxon>
    </lineage>
</organism>
<protein>
    <submittedName>
        <fullName evidence="2">Glycosyltransferase</fullName>
    </submittedName>
</protein>
<dbReference type="Proteomes" id="UP000621307">
    <property type="component" value="Unassembled WGS sequence"/>
</dbReference>
<dbReference type="Pfam" id="PF00535">
    <property type="entry name" value="Glycos_transf_2"/>
    <property type="match status" value="1"/>
</dbReference>
<dbReference type="PANTHER" id="PTHR22916">
    <property type="entry name" value="GLYCOSYLTRANSFERASE"/>
    <property type="match status" value="1"/>
</dbReference>
<dbReference type="CDD" id="cd06433">
    <property type="entry name" value="GT_2_WfgS_like"/>
    <property type="match status" value="1"/>
</dbReference>
<reference evidence="2 3" key="1">
    <citation type="journal article" date="2020" name="ISME J.">
        <title>Comparative genomics reveals insights into cyanobacterial evolution and habitat adaptation.</title>
        <authorList>
            <person name="Chen M.Y."/>
            <person name="Teng W.K."/>
            <person name="Zhao L."/>
            <person name="Hu C.X."/>
            <person name="Zhou Y.K."/>
            <person name="Han B.P."/>
            <person name="Song L.R."/>
            <person name="Shu W.S."/>
        </authorList>
    </citation>
    <scope>NUCLEOTIDE SEQUENCE [LARGE SCALE GENOMIC DNA]</scope>
    <source>
        <strain evidence="2 3">FACHB-3921</strain>
    </source>
</reference>
<evidence type="ECO:0000313" key="2">
    <source>
        <dbReference type="EMBL" id="MBD2254579.1"/>
    </source>
</evidence>
<keyword evidence="3" id="KW-1185">Reference proteome</keyword>
<gene>
    <name evidence="2" type="ORF">H6G14_25385</name>
</gene>